<dbReference type="InterPro" id="IPR030846">
    <property type="entry name" value="DnaG_bac"/>
</dbReference>
<name>A0ABT9C882_9BACL</name>
<evidence type="ECO:0000256" key="10">
    <source>
        <dbReference type="ARBA" id="ARBA00023125"/>
    </source>
</evidence>
<comment type="caution">
    <text evidence="15">The sequence shown here is derived from an EMBL/GenBank/DDBJ whole genome shotgun (WGS) entry which is preliminary data.</text>
</comment>
<dbReference type="Gene3D" id="3.90.580.10">
    <property type="entry name" value="Zinc finger, CHC2-type domain"/>
    <property type="match status" value="1"/>
</dbReference>
<keyword evidence="1 12" id="KW-0240">DNA-directed RNA polymerase</keyword>
<dbReference type="PROSITE" id="PS50880">
    <property type="entry name" value="TOPRIM"/>
    <property type="match status" value="1"/>
</dbReference>
<evidence type="ECO:0000256" key="3">
    <source>
        <dbReference type="ARBA" id="ARBA00022679"/>
    </source>
</evidence>
<comment type="catalytic activity">
    <reaction evidence="12">
        <text>ssDNA + n NTP = ssDNA/pppN(pN)n-1 hybrid + (n-1) diphosphate.</text>
        <dbReference type="EC" id="2.7.7.101"/>
    </reaction>
</comment>
<evidence type="ECO:0000313" key="15">
    <source>
        <dbReference type="EMBL" id="MDO7905445.1"/>
    </source>
</evidence>
<dbReference type="Pfam" id="PF01807">
    <property type="entry name" value="Zn_ribbon_DnaG"/>
    <property type="match status" value="1"/>
</dbReference>
<protein>
    <recommendedName>
        <fullName evidence="12 13">DNA primase</fullName>
        <ecNumber evidence="12">2.7.7.101</ecNumber>
    </recommendedName>
</protein>
<dbReference type="Gene3D" id="3.40.1360.10">
    <property type="match status" value="1"/>
</dbReference>
<keyword evidence="8 12" id="KW-0862">Zinc</keyword>
<dbReference type="InterPro" id="IPR036977">
    <property type="entry name" value="DNA_primase_Znf_CHC2"/>
</dbReference>
<dbReference type="InterPro" id="IPR016136">
    <property type="entry name" value="DNA_helicase_N/primase_C"/>
</dbReference>
<keyword evidence="4 12" id="KW-0548">Nucleotidyltransferase</keyword>
<dbReference type="Gene3D" id="1.10.860.10">
    <property type="entry name" value="DNAb Helicase, Chain A"/>
    <property type="match status" value="1"/>
</dbReference>
<dbReference type="InterPro" id="IPR034151">
    <property type="entry name" value="TOPRIM_DnaG_bac"/>
</dbReference>
<reference evidence="15 16" key="1">
    <citation type="submission" date="2023-07" db="EMBL/GenBank/DDBJ databases">
        <title>Paenibacillus sp. JX-17 nov. isolated from soil.</title>
        <authorList>
            <person name="Wan Y."/>
            <person name="Liu B."/>
        </authorList>
    </citation>
    <scope>NUCLEOTIDE SEQUENCE [LARGE SCALE GENOMIC DNA]</scope>
    <source>
        <strain evidence="15 16">JX-17</strain>
    </source>
</reference>
<keyword evidence="6 12" id="KW-0479">Metal-binding</keyword>
<dbReference type="EMBL" id="JAUQTB010000001">
    <property type="protein sequence ID" value="MDO7905445.1"/>
    <property type="molecule type" value="Genomic_DNA"/>
</dbReference>
<dbReference type="InterPro" id="IPR006295">
    <property type="entry name" value="DNA_primase_DnaG"/>
</dbReference>
<dbReference type="Pfam" id="PF13155">
    <property type="entry name" value="Toprim_2"/>
    <property type="match status" value="1"/>
</dbReference>
<accession>A0ABT9C882</accession>
<dbReference type="Proteomes" id="UP001240171">
    <property type="component" value="Unassembled WGS sequence"/>
</dbReference>
<organism evidence="15 16">
    <name type="scientific">Paenibacillus lacisoli</name>
    <dbReference type="NCBI Taxonomy" id="3064525"/>
    <lineage>
        <taxon>Bacteria</taxon>
        <taxon>Bacillati</taxon>
        <taxon>Bacillota</taxon>
        <taxon>Bacilli</taxon>
        <taxon>Bacillales</taxon>
        <taxon>Paenibacillaceae</taxon>
        <taxon>Paenibacillus</taxon>
    </lineage>
</organism>
<dbReference type="SUPFAM" id="SSF56731">
    <property type="entry name" value="DNA primase core"/>
    <property type="match status" value="1"/>
</dbReference>
<dbReference type="InterPro" id="IPR036185">
    <property type="entry name" value="DNA_heli_DnaB-like_N_sf"/>
</dbReference>
<comment type="cofactor">
    <cofactor evidence="12 13">
        <name>Zn(2+)</name>
        <dbReference type="ChEBI" id="CHEBI:29105"/>
    </cofactor>
    <text evidence="12 13">Binds 1 zinc ion per monomer.</text>
</comment>
<keyword evidence="5 12" id="KW-0235">DNA replication</keyword>
<comment type="domain">
    <text evidence="12">Contains an N-terminal zinc-binding domain, a central core domain that contains the primase activity, and a C-terminal DnaB-binding domain.</text>
</comment>
<dbReference type="CDD" id="cd03364">
    <property type="entry name" value="TOPRIM_DnaG_primases"/>
    <property type="match status" value="1"/>
</dbReference>
<dbReference type="SMART" id="SM00493">
    <property type="entry name" value="TOPRIM"/>
    <property type="match status" value="1"/>
</dbReference>
<dbReference type="PIRSF" id="PIRSF002811">
    <property type="entry name" value="DnaG"/>
    <property type="match status" value="1"/>
</dbReference>
<dbReference type="HAMAP" id="MF_00974">
    <property type="entry name" value="DNA_primase_DnaG"/>
    <property type="match status" value="1"/>
</dbReference>
<dbReference type="Gene3D" id="6.10.140.360">
    <property type="match status" value="1"/>
</dbReference>
<dbReference type="Gene3D" id="3.90.980.10">
    <property type="entry name" value="DNA primase, catalytic core, N-terminal domain"/>
    <property type="match status" value="1"/>
</dbReference>
<dbReference type="EC" id="2.7.7.101" evidence="12"/>
<dbReference type="InterPro" id="IPR006171">
    <property type="entry name" value="TOPRIM_dom"/>
</dbReference>
<comment type="function">
    <text evidence="12 13">RNA polymerase that catalyzes the synthesis of short RNA molecules used as primers for DNA polymerase during DNA replication.</text>
</comment>
<feature type="domain" description="Toprim" evidence="14">
    <location>
        <begin position="273"/>
        <end position="356"/>
    </location>
</feature>
<feature type="zinc finger region" description="CHC2-type" evidence="12">
    <location>
        <begin position="52"/>
        <end position="76"/>
    </location>
</feature>
<sequence length="616" mass="69539">MLKETKVVNVSAGQGSIPEDIIESVLNQNDIVDTVSKYVHLTKQGKYMKGLCPFHSEKTPSFTVTPDRQIFYCYGCGKGGNAIKFRMEIEGLSFPEAVRTMAEESHIPLGEWQGRDSAHHQSPEVGRLLEAHELSAKLYHFLLKNTEHGKEAMDYLRSRGINDKMIDQFQIGYAPNRWDTLVQFLEKRGFDLGEMEKGGLLSARQEGSGYVDRFRDRVMFPIANRNGQVIAFAGRIMGEGQPKYLNSPESRLFNKSRTLYNLNLAKTSIRKLRQSVLFEGYGDVISAWEAGVQNGVASMGTSLTENHALMLKGICDEVIICYDGDSAGQAAAMKSLPILEQAGLHVKIAVISGGLDPDDFIRRHGSDRFVHGVIESAVSPVKFKLIYLKKNHILLEEDGRISYSREALKIIAPLASPTEREVYLRELASEVKVDYETLKQECNLMRQSMLKKQQVGDNNDNSWNNGRHKKVRVPAPNLLPAYHVAERRLLSWMLQDEEAARYVEEHLGDAFNIDDHAAIAAYLYAYYAQGKPPDTSRFISSLQDDRLEKTVSSISMMDTPGGWDHQTLDDYIREVRKMPVQQEIDRKREEMIAAERSGDFLRAAQIASEIIALERQ</sequence>
<proteinExistence type="inferred from homology"/>
<evidence type="ECO:0000256" key="4">
    <source>
        <dbReference type="ARBA" id="ARBA00022695"/>
    </source>
</evidence>
<dbReference type="SUPFAM" id="SSF48024">
    <property type="entry name" value="N-terminal domain of DnaB helicase"/>
    <property type="match status" value="1"/>
</dbReference>
<evidence type="ECO:0000256" key="11">
    <source>
        <dbReference type="ARBA" id="ARBA00023163"/>
    </source>
</evidence>
<dbReference type="Pfam" id="PF08275">
    <property type="entry name" value="DNAG_N"/>
    <property type="match status" value="1"/>
</dbReference>
<evidence type="ECO:0000256" key="7">
    <source>
        <dbReference type="ARBA" id="ARBA00022771"/>
    </source>
</evidence>
<keyword evidence="10 12" id="KW-0238">DNA-binding</keyword>
<dbReference type="PANTHER" id="PTHR30313">
    <property type="entry name" value="DNA PRIMASE"/>
    <property type="match status" value="1"/>
</dbReference>
<dbReference type="Pfam" id="PF10410">
    <property type="entry name" value="DnaB_bind"/>
    <property type="match status" value="1"/>
</dbReference>
<dbReference type="SUPFAM" id="SSF57783">
    <property type="entry name" value="Zinc beta-ribbon"/>
    <property type="match status" value="1"/>
</dbReference>
<evidence type="ECO:0000256" key="13">
    <source>
        <dbReference type="PIRNR" id="PIRNR002811"/>
    </source>
</evidence>
<evidence type="ECO:0000256" key="8">
    <source>
        <dbReference type="ARBA" id="ARBA00022833"/>
    </source>
</evidence>
<comment type="similarity">
    <text evidence="12 13">Belongs to the DnaG primase family.</text>
</comment>
<evidence type="ECO:0000256" key="6">
    <source>
        <dbReference type="ARBA" id="ARBA00022723"/>
    </source>
</evidence>
<evidence type="ECO:0000256" key="5">
    <source>
        <dbReference type="ARBA" id="ARBA00022705"/>
    </source>
</evidence>
<dbReference type="SMART" id="SM00400">
    <property type="entry name" value="ZnF_CHCC"/>
    <property type="match status" value="1"/>
</dbReference>
<evidence type="ECO:0000256" key="2">
    <source>
        <dbReference type="ARBA" id="ARBA00022515"/>
    </source>
</evidence>
<comment type="subunit">
    <text evidence="12">Monomer. Interacts with DnaB.</text>
</comment>
<keyword evidence="16" id="KW-1185">Reference proteome</keyword>
<dbReference type="InterPro" id="IPR050219">
    <property type="entry name" value="DnaG_primase"/>
</dbReference>
<keyword evidence="9" id="KW-0460">Magnesium</keyword>
<evidence type="ECO:0000259" key="14">
    <source>
        <dbReference type="PROSITE" id="PS50880"/>
    </source>
</evidence>
<gene>
    <name evidence="12 15" type="primary">dnaG</name>
    <name evidence="15" type="ORF">Q5741_03345</name>
</gene>
<evidence type="ECO:0000256" key="9">
    <source>
        <dbReference type="ARBA" id="ARBA00022842"/>
    </source>
</evidence>
<evidence type="ECO:0000256" key="12">
    <source>
        <dbReference type="HAMAP-Rule" id="MF_00974"/>
    </source>
</evidence>
<dbReference type="RefSeq" id="WP_305022610.1">
    <property type="nucleotide sequence ID" value="NZ_JAUQTB010000001.1"/>
</dbReference>
<keyword evidence="11 12" id="KW-0804">Transcription</keyword>
<evidence type="ECO:0000256" key="1">
    <source>
        <dbReference type="ARBA" id="ARBA00022478"/>
    </source>
</evidence>
<keyword evidence="2 12" id="KW-0639">Primosome</keyword>
<dbReference type="InterPro" id="IPR019475">
    <property type="entry name" value="DNA_primase_DnaB-bd"/>
</dbReference>
<dbReference type="NCBIfam" id="TIGR01391">
    <property type="entry name" value="dnaG"/>
    <property type="match status" value="1"/>
</dbReference>
<dbReference type="InterPro" id="IPR037068">
    <property type="entry name" value="DNA_primase_core_N_sf"/>
</dbReference>
<evidence type="ECO:0000313" key="16">
    <source>
        <dbReference type="Proteomes" id="UP001240171"/>
    </source>
</evidence>
<dbReference type="InterPro" id="IPR013264">
    <property type="entry name" value="DNAG_N"/>
</dbReference>
<keyword evidence="7 12" id="KW-0863">Zinc-finger</keyword>
<dbReference type="PANTHER" id="PTHR30313:SF2">
    <property type="entry name" value="DNA PRIMASE"/>
    <property type="match status" value="1"/>
</dbReference>
<keyword evidence="3 12" id="KW-0808">Transferase</keyword>
<dbReference type="InterPro" id="IPR002694">
    <property type="entry name" value="Znf_CHC2"/>
</dbReference>